<accession>A0A918G521</accession>
<sequence>MCCQLPPHKGEFGCATVRPTCPRRRGLAYSALAAPYYVAYRAEYGVPFSSVAVRGERAHGTPVLSEDEWKAAG</sequence>
<name>A0A918G521_STRGD</name>
<dbReference type="AlphaFoldDB" id="A0A918G521"/>
<reference evidence="1" key="1">
    <citation type="journal article" date="2014" name="Int. J. Syst. Evol. Microbiol.">
        <title>Complete genome sequence of Corynebacterium casei LMG S-19264T (=DSM 44701T), isolated from a smear-ripened cheese.</title>
        <authorList>
            <consortium name="US DOE Joint Genome Institute (JGI-PGF)"/>
            <person name="Walter F."/>
            <person name="Albersmeier A."/>
            <person name="Kalinowski J."/>
            <person name="Ruckert C."/>
        </authorList>
    </citation>
    <scope>NUCLEOTIDE SEQUENCE</scope>
    <source>
        <strain evidence="1">JCM 4234</strain>
    </source>
</reference>
<gene>
    <name evidence="1" type="ORF">GCM10010238_04140</name>
</gene>
<evidence type="ECO:0000313" key="1">
    <source>
        <dbReference type="EMBL" id="GGS19155.1"/>
    </source>
</evidence>
<dbReference type="Proteomes" id="UP000653493">
    <property type="component" value="Unassembled WGS sequence"/>
</dbReference>
<protein>
    <submittedName>
        <fullName evidence="1">Uncharacterized protein</fullName>
    </submittedName>
</protein>
<organism evidence="1 2">
    <name type="scientific">Streptomyces griseoviridis</name>
    <dbReference type="NCBI Taxonomy" id="45398"/>
    <lineage>
        <taxon>Bacteria</taxon>
        <taxon>Bacillati</taxon>
        <taxon>Actinomycetota</taxon>
        <taxon>Actinomycetes</taxon>
        <taxon>Kitasatosporales</taxon>
        <taxon>Streptomycetaceae</taxon>
        <taxon>Streptomyces</taxon>
    </lineage>
</organism>
<proteinExistence type="predicted"/>
<reference evidence="1" key="2">
    <citation type="submission" date="2020-09" db="EMBL/GenBank/DDBJ databases">
        <authorList>
            <person name="Sun Q."/>
            <person name="Ohkuma M."/>
        </authorList>
    </citation>
    <scope>NUCLEOTIDE SEQUENCE</scope>
    <source>
        <strain evidence="1">JCM 4234</strain>
    </source>
</reference>
<evidence type="ECO:0000313" key="2">
    <source>
        <dbReference type="Proteomes" id="UP000653493"/>
    </source>
</evidence>
<dbReference type="EMBL" id="BMSL01000001">
    <property type="protein sequence ID" value="GGS19155.1"/>
    <property type="molecule type" value="Genomic_DNA"/>
</dbReference>
<comment type="caution">
    <text evidence="1">The sequence shown here is derived from an EMBL/GenBank/DDBJ whole genome shotgun (WGS) entry which is preliminary data.</text>
</comment>
<keyword evidence="2" id="KW-1185">Reference proteome</keyword>